<reference evidence="1" key="1">
    <citation type="journal article" date="2022" name="bioRxiv">
        <title>Sequencing and chromosome-scale assembly of the giantPleurodeles waltlgenome.</title>
        <authorList>
            <person name="Brown T."/>
            <person name="Elewa A."/>
            <person name="Iarovenko S."/>
            <person name="Subramanian E."/>
            <person name="Araus A.J."/>
            <person name="Petzold A."/>
            <person name="Susuki M."/>
            <person name="Suzuki K.-i.T."/>
            <person name="Hayashi T."/>
            <person name="Toyoda A."/>
            <person name="Oliveira C."/>
            <person name="Osipova E."/>
            <person name="Leigh N.D."/>
            <person name="Simon A."/>
            <person name="Yun M.H."/>
        </authorList>
    </citation>
    <scope>NUCLEOTIDE SEQUENCE</scope>
    <source>
        <strain evidence="1">20211129_DDA</strain>
        <tissue evidence="1">Liver</tissue>
    </source>
</reference>
<accession>A0AAV7RGN3</accession>
<evidence type="ECO:0000313" key="2">
    <source>
        <dbReference type="Proteomes" id="UP001066276"/>
    </source>
</evidence>
<gene>
    <name evidence="1" type="ORF">NDU88_002816</name>
</gene>
<comment type="caution">
    <text evidence="1">The sequence shown here is derived from an EMBL/GenBank/DDBJ whole genome shotgun (WGS) entry which is preliminary data.</text>
</comment>
<name>A0AAV7RGN3_PLEWA</name>
<sequence length="100" mass="10902">MEVEAAVARRRAVEQRPCVFFSPGHLVPLRLRGGEYKGFQANRLTGWAGARLMSRPPDPLVSGIGAELKCATLCLLLHAHRDHAETAPAYTYQLTLAGSC</sequence>
<dbReference type="EMBL" id="JANPWB010000009">
    <property type="protein sequence ID" value="KAJ1150018.1"/>
    <property type="molecule type" value="Genomic_DNA"/>
</dbReference>
<organism evidence="1 2">
    <name type="scientific">Pleurodeles waltl</name>
    <name type="common">Iberian ribbed newt</name>
    <dbReference type="NCBI Taxonomy" id="8319"/>
    <lineage>
        <taxon>Eukaryota</taxon>
        <taxon>Metazoa</taxon>
        <taxon>Chordata</taxon>
        <taxon>Craniata</taxon>
        <taxon>Vertebrata</taxon>
        <taxon>Euteleostomi</taxon>
        <taxon>Amphibia</taxon>
        <taxon>Batrachia</taxon>
        <taxon>Caudata</taxon>
        <taxon>Salamandroidea</taxon>
        <taxon>Salamandridae</taxon>
        <taxon>Pleurodelinae</taxon>
        <taxon>Pleurodeles</taxon>
    </lineage>
</organism>
<keyword evidence="2" id="KW-1185">Reference proteome</keyword>
<dbReference type="Proteomes" id="UP001066276">
    <property type="component" value="Chromosome 5"/>
</dbReference>
<protein>
    <submittedName>
        <fullName evidence="1">Uncharacterized protein</fullName>
    </submittedName>
</protein>
<dbReference type="AlphaFoldDB" id="A0AAV7RGN3"/>
<proteinExistence type="predicted"/>
<evidence type="ECO:0000313" key="1">
    <source>
        <dbReference type="EMBL" id="KAJ1150018.1"/>
    </source>
</evidence>